<dbReference type="EMBL" id="RXLP01000019">
    <property type="protein sequence ID" value="TCD54369.1"/>
    <property type="molecule type" value="Genomic_DNA"/>
</dbReference>
<evidence type="ECO:0000259" key="1">
    <source>
        <dbReference type="Pfam" id="PF08818"/>
    </source>
</evidence>
<organism evidence="2 3">
    <name type="scientific">Alloscardovia theropitheci</name>
    <dbReference type="NCBI Taxonomy" id="2496842"/>
    <lineage>
        <taxon>Bacteria</taxon>
        <taxon>Bacillati</taxon>
        <taxon>Actinomycetota</taxon>
        <taxon>Actinomycetes</taxon>
        <taxon>Bifidobacteriales</taxon>
        <taxon>Bifidobacteriaceae</taxon>
        <taxon>Alloscardovia</taxon>
    </lineage>
</organism>
<keyword evidence="3" id="KW-1185">Reference proteome</keyword>
<comment type="caution">
    <text evidence="2">The sequence shown here is derived from an EMBL/GenBank/DDBJ whole genome shotgun (WGS) entry which is preliminary data.</text>
</comment>
<dbReference type="Pfam" id="PF08818">
    <property type="entry name" value="DUF1801"/>
    <property type="match status" value="1"/>
</dbReference>
<reference evidence="2 3" key="1">
    <citation type="submission" date="2018-12" db="EMBL/GenBank/DDBJ databases">
        <title>Alloscrdovia theropitheci sp. nov: a novel taxon from the feces of the bleeding-herat monkey (Theropithecus geleda).</title>
        <authorList>
            <person name="Modesto M."/>
        </authorList>
    </citation>
    <scope>NUCLEOTIDE SEQUENCE [LARGE SCALE GENOMIC DNA]</scope>
    <source>
        <strain evidence="2 3">GLDI4/2</strain>
    </source>
</reference>
<dbReference type="InterPro" id="IPR014922">
    <property type="entry name" value="YdhG-like"/>
</dbReference>
<proteinExistence type="predicted"/>
<sequence length="134" mass="15512">MATNHQSLFPQEFEEYLNGPRVPQTTQQLLRDALTWVLSQHPELDTRIAWNQPMFTHHGTFILGFSASSKHISVAPEVPTLEKYRDEFTERGYKCLKKTINLPLTMPIPFDLLGKLIDEQLELKKDTTSFWLPA</sequence>
<gene>
    <name evidence="2" type="ORF">EJ419_04895</name>
</gene>
<name>A0A4V2MTZ7_9BIFI</name>
<dbReference type="OrthoDB" id="384795at2"/>
<evidence type="ECO:0000313" key="3">
    <source>
        <dbReference type="Proteomes" id="UP000291289"/>
    </source>
</evidence>
<dbReference type="RefSeq" id="WP_131284150.1">
    <property type="nucleotide sequence ID" value="NZ_RXLP01000019.1"/>
</dbReference>
<dbReference type="Proteomes" id="UP000291289">
    <property type="component" value="Unassembled WGS sequence"/>
</dbReference>
<accession>A0A4V2MTZ7</accession>
<feature type="domain" description="YdhG-like" evidence="1">
    <location>
        <begin position="27"/>
        <end position="120"/>
    </location>
</feature>
<dbReference type="Gene3D" id="3.90.1150.200">
    <property type="match status" value="1"/>
</dbReference>
<evidence type="ECO:0000313" key="2">
    <source>
        <dbReference type="EMBL" id="TCD54369.1"/>
    </source>
</evidence>
<dbReference type="SUPFAM" id="SSF159888">
    <property type="entry name" value="YdhG-like"/>
    <property type="match status" value="1"/>
</dbReference>
<protein>
    <submittedName>
        <fullName evidence="2">Iron chaperone</fullName>
    </submittedName>
</protein>
<dbReference type="AlphaFoldDB" id="A0A4V2MTZ7"/>